<protein>
    <recommendedName>
        <fullName evidence="7">Prefoldin subunit 1</fullName>
    </recommendedName>
</protein>
<evidence type="ECO:0000256" key="2">
    <source>
        <dbReference type="ARBA" id="ARBA00011695"/>
    </source>
</evidence>
<dbReference type="EnsemblMetazoa" id="XM_012202543.1">
    <property type="protein sequence ID" value="XP_012057933.1"/>
    <property type="gene ID" value="LOC105621072"/>
</dbReference>
<dbReference type="GO" id="GO:0005737">
    <property type="term" value="C:cytoplasm"/>
    <property type="evidence" value="ECO:0007669"/>
    <property type="project" value="TreeGrafter"/>
</dbReference>
<dbReference type="FunCoup" id="A0A158NK75">
    <property type="interactions" value="1922"/>
</dbReference>
<dbReference type="CDD" id="cd23164">
    <property type="entry name" value="Prefoldin_1"/>
    <property type="match status" value="1"/>
</dbReference>
<evidence type="ECO:0008006" key="7">
    <source>
        <dbReference type="Google" id="ProtNLM"/>
    </source>
</evidence>
<evidence type="ECO:0000313" key="5">
    <source>
        <dbReference type="EnsemblMetazoa" id="XP_012057933.1"/>
    </source>
</evidence>
<comment type="subunit">
    <text evidence="2">Heterohexamer of two PFD-alpha type and four PFD-beta type subunits.</text>
</comment>
<dbReference type="InParanoid" id="A0A158NK75"/>
<dbReference type="InterPro" id="IPR009053">
    <property type="entry name" value="Prefoldin"/>
</dbReference>
<keyword evidence="6" id="KW-1185">Reference proteome</keyword>
<dbReference type="Gene3D" id="1.10.287.370">
    <property type="match status" value="1"/>
</dbReference>
<feature type="region of interest" description="Disordered" evidence="4">
    <location>
        <begin position="109"/>
        <end position="130"/>
    </location>
</feature>
<accession>A0A158NK75</accession>
<dbReference type="PANTHER" id="PTHR20903">
    <property type="entry name" value="PREFOLDIN SUBUNIT 1-RELATED"/>
    <property type="match status" value="1"/>
</dbReference>
<keyword evidence="3" id="KW-0143">Chaperone</keyword>
<reference evidence="6" key="1">
    <citation type="journal article" date="2011" name="PLoS Genet.">
        <title>The genome sequence of the leaf-cutter ant Atta cephalotes reveals insights into its obligate symbiotic lifestyle.</title>
        <authorList>
            <person name="Suen G."/>
            <person name="Teiling C."/>
            <person name="Li L."/>
            <person name="Holt C."/>
            <person name="Abouheif E."/>
            <person name="Bornberg-Bauer E."/>
            <person name="Bouffard P."/>
            <person name="Caldera E.J."/>
            <person name="Cash E."/>
            <person name="Cavanaugh A."/>
            <person name="Denas O."/>
            <person name="Elhaik E."/>
            <person name="Fave M.J."/>
            <person name="Gadau J."/>
            <person name="Gibson J.D."/>
            <person name="Graur D."/>
            <person name="Grubbs K.J."/>
            <person name="Hagen D.E."/>
            <person name="Harkins T.T."/>
            <person name="Helmkampf M."/>
            <person name="Hu H."/>
            <person name="Johnson B.R."/>
            <person name="Kim J."/>
            <person name="Marsh S.E."/>
            <person name="Moeller J.A."/>
            <person name="Munoz-Torres M.C."/>
            <person name="Murphy M.C."/>
            <person name="Naughton M.C."/>
            <person name="Nigam S."/>
            <person name="Overson R."/>
            <person name="Rajakumar R."/>
            <person name="Reese J.T."/>
            <person name="Scott J.J."/>
            <person name="Smith C.R."/>
            <person name="Tao S."/>
            <person name="Tsutsui N.D."/>
            <person name="Viljakainen L."/>
            <person name="Wissler L."/>
            <person name="Yandell M.D."/>
            <person name="Zimmer F."/>
            <person name="Taylor J."/>
            <person name="Slater S.C."/>
            <person name="Clifton S.W."/>
            <person name="Warren W.C."/>
            <person name="Elsik C.G."/>
            <person name="Smith C.D."/>
            <person name="Weinstock G.M."/>
            <person name="Gerardo N.M."/>
            <person name="Currie C.R."/>
        </authorList>
    </citation>
    <scope>NUCLEOTIDE SEQUENCE [LARGE SCALE GENOMIC DNA]</scope>
</reference>
<evidence type="ECO:0000256" key="1">
    <source>
        <dbReference type="ARBA" id="ARBA00008045"/>
    </source>
</evidence>
<organism evidence="5 6">
    <name type="scientific">Atta cephalotes</name>
    <name type="common">Leafcutter ant</name>
    <dbReference type="NCBI Taxonomy" id="12957"/>
    <lineage>
        <taxon>Eukaryota</taxon>
        <taxon>Metazoa</taxon>
        <taxon>Ecdysozoa</taxon>
        <taxon>Arthropoda</taxon>
        <taxon>Hexapoda</taxon>
        <taxon>Insecta</taxon>
        <taxon>Pterygota</taxon>
        <taxon>Neoptera</taxon>
        <taxon>Endopterygota</taxon>
        <taxon>Hymenoptera</taxon>
        <taxon>Apocrita</taxon>
        <taxon>Aculeata</taxon>
        <taxon>Formicoidea</taxon>
        <taxon>Formicidae</taxon>
        <taxon>Myrmicinae</taxon>
        <taxon>Atta</taxon>
    </lineage>
</organism>
<dbReference type="eggNOG" id="KOG3501">
    <property type="taxonomic scope" value="Eukaryota"/>
</dbReference>
<dbReference type="SUPFAM" id="SSF46579">
    <property type="entry name" value="Prefoldin"/>
    <property type="match status" value="1"/>
</dbReference>
<dbReference type="AlphaFoldDB" id="A0A158NK75"/>
<evidence type="ECO:0000313" key="6">
    <source>
        <dbReference type="Proteomes" id="UP000005205"/>
    </source>
</evidence>
<evidence type="ECO:0000256" key="4">
    <source>
        <dbReference type="SAM" id="MobiDB-lite"/>
    </source>
</evidence>
<dbReference type="KEGG" id="acep:105621072"/>
<reference evidence="5" key="2">
    <citation type="submission" date="2016-04" db="UniProtKB">
        <authorList>
            <consortium name="EnsemblMetazoa"/>
        </authorList>
    </citation>
    <scope>IDENTIFICATION</scope>
</reference>
<dbReference type="GO" id="GO:0044183">
    <property type="term" value="F:protein folding chaperone"/>
    <property type="evidence" value="ECO:0007669"/>
    <property type="project" value="TreeGrafter"/>
</dbReference>
<dbReference type="STRING" id="12957.A0A158NK75"/>
<evidence type="ECO:0000256" key="3">
    <source>
        <dbReference type="ARBA" id="ARBA00023186"/>
    </source>
</evidence>
<sequence>MKQKMSKVLDEELKQAFSKLHEKMVDTKQKLKLADIQIEKLRRTKQRAELTTKEISSLPEDTRMYESVGRMFLLDNMNNIKENLDNKIKTSDEKIKTLENNKTYLQRSFKESENEIREMIQQKQSKETSG</sequence>
<dbReference type="Pfam" id="PF01920">
    <property type="entry name" value="Prefoldin_2"/>
    <property type="match status" value="1"/>
</dbReference>
<dbReference type="GO" id="GO:0051082">
    <property type="term" value="F:unfolded protein binding"/>
    <property type="evidence" value="ECO:0007669"/>
    <property type="project" value="InterPro"/>
</dbReference>
<comment type="similarity">
    <text evidence="1">Belongs to the prefoldin subunit beta family.</text>
</comment>
<dbReference type="GO" id="GO:0016272">
    <property type="term" value="C:prefoldin complex"/>
    <property type="evidence" value="ECO:0007669"/>
    <property type="project" value="InterPro"/>
</dbReference>
<dbReference type="EMBL" id="ADTU01018724">
    <property type="status" value="NOT_ANNOTATED_CDS"/>
    <property type="molecule type" value="Genomic_DNA"/>
</dbReference>
<gene>
    <name evidence="5" type="primary">105621072</name>
</gene>
<dbReference type="Proteomes" id="UP000005205">
    <property type="component" value="Unassembled WGS sequence"/>
</dbReference>
<dbReference type="PANTHER" id="PTHR20903:SF0">
    <property type="entry name" value="PREFOLDIN SUBUNIT 1"/>
    <property type="match status" value="1"/>
</dbReference>
<proteinExistence type="inferred from homology"/>
<dbReference type="InterPro" id="IPR002777">
    <property type="entry name" value="PFD_beta-like"/>
</dbReference>
<dbReference type="OrthoDB" id="5242628at2759"/>
<name>A0A158NK75_ATTCE</name>